<dbReference type="InterPro" id="IPR015590">
    <property type="entry name" value="Aldehyde_DH_dom"/>
</dbReference>
<dbReference type="InterPro" id="IPR016162">
    <property type="entry name" value="Ald_DH_N"/>
</dbReference>
<dbReference type="PROSITE" id="PS00070">
    <property type="entry name" value="ALDEHYDE_DEHYDR_CYS"/>
    <property type="match status" value="1"/>
</dbReference>
<keyword evidence="3" id="KW-0520">NAD</keyword>
<feature type="domain" description="Aldehyde dehydrogenase" evidence="8">
    <location>
        <begin position="16"/>
        <end position="431"/>
    </location>
</feature>
<dbReference type="PIRSF" id="PIRSF036492">
    <property type="entry name" value="ALDH"/>
    <property type="match status" value="1"/>
</dbReference>
<evidence type="ECO:0000256" key="4">
    <source>
        <dbReference type="PIRNR" id="PIRNR036492"/>
    </source>
</evidence>
<accession>A0AA95EZB4</accession>
<dbReference type="Proteomes" id="UP001178662">
    <property type="component" value="Chromosome"/>
</dbReference>
<comment type="similarity">
    <text evidence="1 4 7">Belongs to the aldehyde dehydrogenase family.</text>
</comment>
<evidence type="ECO:0000313" key="9">
    <source>
        <dbReference type="EMBL" id="WEK54762.1"/>
    </source>
</evidence>
<dbReference type="PROSITE" id="PS00687">
    <property type="entry name" value="ALDEHYDE_DEHYDR_GLU"/>
    <property type="match status" value="1"/>
</dbReference>
<dbReference type="Pfam" id="PF00171">
    <property type="entry name" value="Aldedh"/>
    <property type="match status" value="1"/>
</dbReference>
<evidence type="ECO:0000256" key="7">
    <source>
        <dbReference type="RuleBase" id="RU003345"/>
    </source>
</evidence>
<evidence type="ECO:0000256" key="2">
    <source>
        <dbReference type="ARBA" id="ARBA00023002"/>
    </source>
</evidence>
<evidence type="ECO:0000313" key="10">
    <source>
        <dbReference type="Proteomes" id="UP001178662"/>
    </source>
</evidence>
<dbReference type="InterPro" id="IPR016163">
    <property type="entry name" value="Ald_DH_C"/>
</dbReference>
<proteinExistence type="inferred from homology"/>
<dbReference type="Gene3D" id="3.40.309.10">
    <property type="entry name" value="Aldehyde Dehydrogenase, Chain A, domain 2"/>
    <property type="match status" value="1"/>
</dbReference>
<dbReference type="GO" id="GO:0005737">
    <property type="term" value="C:cytoplasm"/>
    <property type="evidence" value="ECO:0007669"/>
    <property type="project" value="TreeGrafter"/>
</dbReference>
<dbReference type="InterPro" id="IPR012394">
    <property type="entry name" value="Aldehyde_DH_NAD(P)"/>
</dbReference>
<sequence>MTTDNPYSSLIARQNAFFRTHGTKSYTFRADALRKLGDVIRAHEGEIVQALKTDLNKSEFEAYSTEIGVVLKEIRHTLQHLRAWMRPTKVRTPLTHFGSKSTIHHDPYGVVLIIAPWNFPFQLAIAPLIGAIAAGNCAIVKPSELTPRTSEIVAKLLRGIYLDEYVAVVEGGVEASQGLLNEKVDYIFFTGGTAIGHIVMSSAAKHLTPVTLELGGKSPCIIHADATLPLAARRIAWGKFTNAGQTCIAPDYLYVHESVKDAFIAELKQAIATMYGANPLQSDTFTRIVSARHFERLEAYLHEGQVAIGGQFDREQLRIAPTVLTEITADDPVMQDEIFGPILPVLTYTDLDHIIDEINRRPKPLALYLFAESKQVQQRVLDHTSFGGGCINDTLYHFTSPHLPFGGVGSSGIGAYHGKSSFELFSHHKSVLKQTTWFDIPFRYPHIKNGLKRIKLFLK</sequence>
<dbReference type="PANTHER" id="PTHR43570">
    <property type="entry name" value="ALDEHYDE DEHYDROGENASE"/>
    <property type="match status" value="1"/>
</dbReference>
<keyword evidence="10" id="KW-1185">Reference proteome</keyword>
<evidence type="ECO:0000256" key="5">
    <source>
        <dbReference type="PIRSR" id="PIRSR036492-1"/>
    </source>
</evidence>
<feature type="active site" evidence="5">
    <location>
        <position position="247"/>
    </location>
</feature>
<name>A0AA95EZB4_9BACL</name>
<dbReference type="InterPro" id="IPR016160">
    <property type="entry name" value="Ald_DH_CS_CYS"/>
</dbReference>
<dbReference type="FunFam" id="3.40.309.10:FF:000003">
    <property type="entry name" value="Aldehyde dehydrogenase"/>
    <property type="match status" value="1"/>
</dbReference>
<dbReference type="CDD" id="cd07136">
    <property type="entry name" value="ALDH_YwdH-P39616"/>
    <property type="match status" value="1"/>
</dbReference>
<dbReference type="FunFam" id="3.40.605.10:FF:000004">
    <property type="entry name" value="Aldehyde dehydrogenase"/>
    <property type="match status" value="1"/>
</dbReference>
<gene>
    <name evidence="9" type="ORF">P0Y55_01390</name>
</gene>
<evidence type="ECO:0000259" key="8">
    <source>
        <dbReference type="Pfam" id="PF00171"/>
    </source>
</evidence>
<dbReference type="EMBL" id="CP119317">
    <property type="protein sequence ID" value="WEK54762.1"/>
    <property type="molecule type" value="Genomic_DNA"/>
</dbReference>
<dbReference type="AlphaFoldDB" id="A0AA95EZB4"/>
<keyword evidence="2 4" id="KW-0560">Oxidoreductase</keyword>
<protein>
    <recommendedName>
        <fullName evidence="4">Aldehyde dehydrogenase</fullName>
    </recommendedName>
</protein>
<dbReference type="InterPro" id="IPR016161">
    <property type="entry name" value="Ald_DH/histidinol_DH"/>
</dbReference>
<dbReference type="GO" id="GO:0006081">
    <property type="term" value="P:aldehyde metabolic process"/>
    <property type="evidence" value="ECO:0007669"/>
    <property type="project" value="InterPro"/>
</dbReference>
<reference evidence="9" key="1">
    <citation type="submission" date="2023-03" db="EMBL/GenBank/DDBJ databases">
        <title>Andean soil-derived lignocellulolytic bacterial consortium as a source of novel taxa and putative plastic-active enzymes.</title>
        <authorList>
            <person name="Diaz-Garcia L."/>
            <person name="Chuvochina M."/>
            <person name="Feuerriegel G."/>
            <person name="Bunk B."/>
            <person name="Sproer C."/>
            <person name="Streit W.R."/>
            <person name="Rodriguez L.M."/>
            <person name="Overmann J."/>
            <person name="Jimenez D.J."/>
        </authorList>
    </citation>
    <scope>NUCLEOTIDE SEQUENCE</scope>
    <source>
        <strain evidence="9">MAG 2441</strain>
    </source>
</reference>
<dbReference type="PANTHER" id="PTHR43570:SF16">
    <property type="entry name" value="ALDEHYDE DEHYDROGENASE TYPE III, ISOFORM Q"/>
    <property type="match status" value="1"/>
</dbReference>
<feature type="active site" evidence="5 6">
    <location>
        <position position="213"/>
    </location>
</feature>
<dbReference type="SUPFAM" id="SSF53720">
    <property type="entry name" value="ALDH-like"/>
    <property type="match status" value="1"/>
</dbReference>
<evidence type="ECO:0000256" key="1">
    <source>
        <dbReference type="ARBA" id="ARBA00009986"/>
    </source>
</evidence>
<evidence type="ECO:0000256" key="3">
    <source>
        <dbReference type="ARBA" id="ARBA00023027"/>
    </source>
</evidence>
<dbReference type="Gene3D" id="3.40.605.10">
    <property type="entry name" value="Aldehyde Dehydrogenase, Chain A, domain 1"/>
    <property type="match status" value="1"/>
</dbReference>
<organism evidence="9 10">
    <name type="scientific">Candidatus Cohnella colombiensis</name>
    <dbReference type="NCBI Taxonomy" id="3121368"/>
    <lineage>
        <taxon>Bacteria</taxon>
        <taxon>Bacillati</taxon>
        <taxon>Bacillota</taxon>
        <taxon>Bacilli</taxon>
        <taxon>Bacillales</taxon>
        <taxon>Paenibacillaceae</taxon>
        <taxon>Cohnella</taxon>
    </lineage>
</organism>
<dbReference type="InterPro" id="IPR029510">
    <property type="entry name" value="Ald_DH_CS_GLU"/>
</dbReference>
<evidence type="ECO:0000256" key="6">
    <source>
        <dbReference type="PROSITE-ProRule" id="PRU10007"/>
    </source>
</evidence>
<dbReference type="GO" id="GO:0004029">
    <property type="term" value="F:aldehyde dehydrogenase (NAD+) activity"/>
    <property type="evidence" value="ECO:0007669"/>
    <property type="project" value="TreeGrafter"/>
</dbReference>